<evidence type="ECO:0000313" key="2">
    <source>
        <dbReference type="EMBL" id="KAL0174061.1"/>
    </source>
</evidence>
<organism evidence="2 3">
    <name type="scientific">Cirrhinus mrigala</name>
    <name type="common">Mrigala</name>
    <dbReference type="NCBI Taxonomy" id="683832"/>
    <lineage>
        <taxon>Eukaryota</taxon>
        <taxon>Metazoa</taxon>
        <taxon>Chordata</taxon>
        <taxon>Craniata</taxon>
        <taxon>Vertebrata</taxon>
        <taxon>Euteleostomi</taxon>
        <taxon>Actinopterygii</taxon>
        <taxon>Neopterygii</taxon>
        <taxon>Teleostei</taxon>
        <taxon>Ostariophysi</taxon>
        <taxon>Cypriniformes</taxon>
        <taxon>Cyprinidae</taxon>
        <taxon>Labeoninae</taxon>
        <taxon>Labeonini</taxon>
        <taxon>Cirrhinus</taxon>
    </lineage>
</organism>
<comment type="caution">
    <text evidence="2">The sequence shown here is derived from an EMBL/GenBank/DDBJ whole genome shotgun (WGS) entry which is preliminary data.</text>
</comment>
<sequence>MNILDDKGATKRPHSPDEDAPRTKRGRGGDDDEDEEISAEEKLKQLQAFAQQESNDKLDSPSVKATTSSSTCSQSHWQQISSLLLFTAAGVSDSSK</sequence>
<evidence type="ECO:0000256" key="1">
    <source>
        <dbReference type="SAM" id="MobiDB-lite"/>
    </source>
</evidence>
<proteinExistence type="predicted"/>
<accession>A0ABD0PMU4</accession>
<dbReference type="AlphaFoldDB" id="A0ABD0PMU4"/>
<feature type="non-terminal residue" evidence="2">
    <location>
        <position position="96"/>
    </location>
</feature>
<reference evidence="2 3" key="1">
    <citation type="submission" date="2024-05" db="EMBL/GenBank/DDBJ databases">
        <title>Genome sequencing and assembly of Indian major carp, Cirrhinus mrigala (Hamilton, 1822).</title>
        <authorList>
            <person name="Mohindra V."/>
            <person name="Chowdhury L.M."/>
            <person name="Lal K."/>
            <person name="Jena J.K."/>
        </authorList>
    </citation>
    <scope>NUCLEOTIDE SEQUENCE [LARGE SCALE GENOMIC DNA]</scope>
    <source>
        <strain evidence="2">CM1030</strain>
        <tissue evidence="2">Blood</tissue>
    </source>
</reference>
<feature type="compositionally biased region" description="Polar residues" evidence="1">
    <location>
        <begin position="63"/>
        <end position="74"/>
    </location>
</feature>
<feature type="compositionally biased region" description="Basic and acidic residues" evidence="1">
    <location>
        <begin position="1"/>
        <end position="22"/>
    </location>
</feature>
<dbReference type="EMBL" id="JAMKFB020000015">
    <property type="protein sequence ID" value="KAL0174061.1"/>
    <property type="molecule type" value="Genomic_DNA"/>
</dbReference>
<protein>
    <submittedName>
        <fullName evidence="2">Uncharacterized protein</fullName>
    </submittedName>
</protein>
<name>A0ABD0PMU4_CIRMR</name>
<keyword evidence="3" id="KW-1185">Reference proteome</keyword>
<gene>
    <name evidence="2" type="ORF">M9458_030029</name>
</gene>
<feature type="region of interest" description="Disordered" evidence="1">
    <location>
        <begin position="1"/>
        <end position="74"/>
    </location>
</feature>
<evidence type="ECO:0000313" key="3">
    <source>
        <dbReference type="Proteomes" id="UP001529510"/>
    </source>
</evidence>
<dbReference type="Proteomes" id="UP001529510">
    <property type="component" value="Unassembled WGS sequence"/>
</dbReference>